<comment type="caution">
    <text evidence="2">The sequence shown here is derived from an EMBL/GenBank/DDBJ whole genome shotgun (WGS) entry which is preliminary data.</text>
</comment>
<evidence type="ECO:0000313" key="2">
    <source>
        <dbReference type="EMBL" id="MBB4927674.1"/>
    </source>
</evidence>
<organism evidence="2 3">
    <name type="scientific">Kitasatospora kifunensis</name>
    <name type="common">Streptomyces kifunensis</name>
    <dbReference type="NCBI Taxonomy" id="58351"/>
    <lineage>
        <taxon>Bacteria</taxon>
        <taxon>Bacillati</taxon>
        <taxon>Actinomycetota</taxon>
        <taxon>Actinomycetes</taxon>
        <taxon>Kitasatosporales</taxon>
        <taxon>Streptomycetaceae</taxon>
        <taxon>Kitasatospora</taxon>
    </lineage>
</organism>
<protein>
    <submittedName>
        <fullName evidence="2">Uncharacterized membrane protein YoaK (UPF0700 family)</fullName>
    </submittedName>
</protein>
<dbReference type="PANTHER" id="PTHR37314">
    <property type="entry name" value="SLR0142 PROTEIN"/>
    <property type="match status" value="1"/>
</dbReference>
<evidence type="ECO:0000256" key="1">
    <source>
        <dbReference type="SAM" id="Phobius"/>
    </source>
</evidence>
<sequence>MSHPLIDCTRQPELSPGAAWRTVRRRCSQGFGVGRDPLPAALVGLTMVTGMLDAISYLGLGRVFIAMMTGNVVFLGLAFGKTVEASVPGPAVAIVSFALGIVLAARTAKLATQRARQHWFFHAMAVECALLAGATAVAALAPPAAATTRYLVIALLALAMGARCSTVRRLNVADFPITVGLTGALIAFVHDCPLSGGERARAARRLGVVLAMGVGATVGGFLMTAVGLRWSLLAVLCVVAAITLAVRLHPAGPTGGN</sequence>
<feature type="transmembrane region" description="Helical" evidence="1">
    <location>
        <begin position="120"/>
        <end position="141"/>
    </location>
</feature>
<dbReference type="Proteomes" id="UP000540506">
    <property type="component" value="Unassembled WGS sequence"/>
</dbReference>
<feature type="transmembrane region" description="Helical" evidence="1">
    <location>
        <begin position="57"/>
        <end position="79"/>
    </location>
</feature>
<feature type="transmembrane region" description="Helical" evidence="1">
    <location>
        <begin position="202"/>
        <end position="223"/>
    </location>
</feature>
<evidence type="ECO:0000313" key="3">
    <source>
        <dbReference type="Proteomes" id="UP000540506"/>
    </source>
</evidence>
<feature type="transmembrane region" description="Helical" evidence="1">
    <location>
        <begin position="91"/>
        <end position="108"/>
    </location>
</feature>
<dbReference type="InterPro" id="IPR010699">
    <property type="entry name" value="DUF1275"/>
</dbReference>
<dbReference type="PANTHER" id="PTHR37314:SF4">
    <property type="entry name" value="UPF0700 TRANSMEMBRANE PROTEIN YOAK"/>
    <property type="match status" value="1"/>
</dbReference>
<keyword evidence="1" id="KW-0472">Membrane</keyword>
<gene>
    <name evidence="2" type="ORF">FHR34_006769</name>
</gene>
<proteinExistence type="predicted"/>
<accession>A0A7W7VZF8</accession>
<feature type="transmembrane region" description="Helical" evidence="1">
    <location>
        <begin position="230"/>
        <end position="248"/>
    </location>
</feature>
<reference evidence="2 3" key="1">
    <citation type="submission" date="2020-08" db="EMBL/GenBank/DDBJ databases">
        <title>Sequencing the genomes of 1000 actinobacteria strains.</title>
        <authorList>
            <person name="Klenk H.-P."/>
        </authorList>
    </citation>
    <scope>NUCLEOTIDE SEQUENCE [LARGE SCALE GENOMIC DNA]</scope>
    <source>
        <strain evidence="2 3">DSM 41654</strain>
    </source>
</reference>
<dbReference type="AlphaFoldDB" id="A0A7W7VZF8"/>
<keyword evidence="3" id="KW-1185">Reference proteome</keyword>
<feature type="transmembrane region" description="Helical" evidence="1">
    <location>
        <begin position="147"/>
        <end position="165"/>
    </location>
</feature>
<dbReference type="EMBL" id="JACHJV010000002">
    <property type="protein sequence ID" value="MBB4927674.1"/>
    <property type="molecule type" value="Genomic_DNA"/>
</dbReference>
<name>A0A7W7VZF8_KITKI</name>
<keyword evidence="1" id="KW-1133">Transmembrane helix</keyword>
<dbReference type="Pfam" id="PF06912">
    <property type="entry name" value="DUF1275"/>
    <property type="match status" value="1"/>
</dbReference>
<dbReference type="RefSeq" id="WP_184944255.1">
    <property type="nucleotide sequence ID" value="NZ_JACHJV010000002.1"/>
</dbReference>
<keyword evidence="1" id="KW-0812">Transmembrane</keyword>